<evidence type="ECO:0000256" key="1">
    <source>
        <dbReference type="ARBA" id="ARBA00022603"/>
    </source>
</evidence>
<dbReference type="STRING" id="27342.A0A0H2S0X8"/>
<evidence type="ECO:0000256" key="3">
    <source>
        <dbReference type="ARBA" id="ARBA00022691"/>
    </source>
</evidence>
<dbReference type="OrthoDB" id="10251242at2759"/>
<accession>A0A0H2S0X8</accession>
<dbReference type="PROSITE" id="PS51682">
    <property type="entry name" value="SAM_OMT_I"/>
    <property type="match status" value="1"/>
</dbReference>
<dbReference type="FunCoup" id="A0A0H2S0X8">
    <property type="interactions" value="71"/>
</dbReference>
<sequence>MGAKRILEVGTLGGFSTTWFAKALPEDGKVITLEISEKHAKVARENIVNAGYGEKVEIILGSATETIKTLKPDLPFDLVFIDADKQSNTIYFVEAKKMLRKGGLIIVDNVVRNGRVSDPAETDENSEGVRELLKYIQSDKEVDATTIGMAGEKGYDGMLFAYKL</sequence>
<dbReference type="AlphaFoldDB" id="A0A0H2S0X8"/>
<dbReference type="PANTHER" id="PTHR10509">
    <property type="entry name" value="O-METHYLTRANSFERASE-RELATED"/>
    <property type="match status" value="1"/>
</dbReference>
<keyword evidence="2 5" id="KW-0808">Transferase</keyword>
<dbReference type="Gene3D" id="3.40.50.150">
    <property type="entry name" value="Vaccinia Virus protein VP39"/>
    <property type="match status" value="1"/>
</dbReference>
<dbReference type="CDD" id="cd02440">
    <property type="entry name" value="AdoMet_MTases"/>
    <property type="match status" value="1"/>
</dbReference>
<dbReference type="GO" id="GO:0032259">
    <property type="term" value="P:methylation"/>
    <property type="evidence" value="ECO:0007669"/>
    <property type="project" value="UniProtKB-KW"/>
</dbReference>
<dbReference type="InterPro" id="IPR029063">
    <property type="entry name" value="SAM-dependent_MTases_sf"/>
</dbReference>
<dbReference type="InterPro" id="IPR050362">
    <property type="entry name" value="Cation-dep_OMT"/>
</dbReference>
<dbReference type="GO" id="GO:0008757">
    <property type="term" value="F:S-adenosylmethionine-dependent methyltransferase activity"/>
    <property type="evidence" value="ECO:0007669"/>
    <property type="project" value="TreeGrafter"/>
</dbReference>
<keyword evidence="6" id="KW-1185">Reference proteome</keyword>
<name>A0A0H2S0X8_9AGAM</name>
<proteinExistence type="inferred from homology"/>
<dbReference type="GO" id="GO:0008171">
    <property type="term" value="F:O-methyltransferase activity"/>
    <property type="evidence" value="ECO:0007669"/>
    <property type="project" value="InterPro"/>
</dbReference>
<comment type="similarity">
    <text evidence="4">Belongs to the class I-like SAM-binding methyltransferase superfamily. Cation-dependent O-methyltransferase family.</text>
</comment>
<dbReference type="InterPro" id="IPR002935">
    <property type="entry name" value="SAM_O-MeTrfase"/>
</dbReference>
<keyword evidence="1 5" id="KW-0489">Methyltransferase</keyword>
<dbReference type="EMBL" id="KQ086019">
    <property type="protein sequence ID" value="KLO10686.1"/>
    <property type="molecule type" value="Genomic_DNA"/>
</dbReference>
<gene>
    <name evidence="5" type="ORF">SCHPADRAFT_906648</name>
</gene>
<reference evidence="5 6" key="1">
    <citation type="submission" date="2015-04" db="EMBL/GenBank/DDBJ databases">
        <title>Complete genome sequence of Schizopora paradoxa KUC8140, a cosmopolitan wood degrader in East Asia.</title>
        <authorList>
            <consortium name="DOE Joint Genome Institute"/>
            <person name="Min B."/>
            <person name="Park H."/>
            <person name="Jang Y."/>
            <person name="Kim J.-J."/>
            <person name="Kim K.H."/>
            <person name="Pangilinan J."/>
            <person name="Lipzen A."/>
            <person name="Riley R."/>
            <person name="Grigoriev I.V."/>
            <person name="Spatafora J.W."/>
            <person name="Choi I.-G."/>
        </authorList>
    </citation>
    <scope>NUCLEOTIDE SEQUENCE [LARGE SCALE GENOMIC DNA]</scope>
    <source>
        <strain evidence="5 6">KUC8140</strain>
    </source>
</reference>
<dbReference type="InParanoid" id="A0A0H2S0X8"/>
<dbReference type="Proteomes" id="UP000053477">
    <property type="component" value="Unassembled WGS sequence"/>
</dbReference>
<evidence type="ECO:0000313" key="6">
    <source>
        <dbReference type="Proteomes" id="UP000053477"/>
    </source>
</evidence>
<evidence type="ECO:0000256" key="4">
    <source>
        <dbReference type="ARBA" id="ARBA00023453"/>
    </source>
</evidence>
<dbReference type="SUPFAM" id="SSF53335">
    <property type="entry name" value="S-adenosyl-L-methionine-dependent methyltransferases"/>
    <property type="match status" value="1"/>
</dbReference>
<evidence type="ECO:0000313" key="5">
    <source>
        <dbReference type="EMBL" id="KLO10686.1"/>
    </source>
</evidence>
<keyword evidence="3" id="KW-0949">S-adenosyl-L-methionine</keyword>
<dbReference type="PANTHER" id="PTHR10509:SF14">
    <property type="entry name" value="CAFFEOYL-COA O-METHYLTRANSFERASE 3-RELATED"/>
    <property type="match status" value="1"/>
</dbReference>
<organism evidence="5 6">
    <name type="scientific">Schizopora paradoxa</name>
    <dbReference type="NCBI Taxonomy" id="27342"/>
    <lineage>
        <taxon>Eukaryota</taxon>
        <taxon>Fungi</taxon>
        <taxon>Dikarya</taxon>
        <taxon>Basidiomycota</taxon>
        <taxon>Agaricomycotina</taxon>
        <taxon>Agaricomycetes</taxon>
        <taxon>Hymenochaetales</taxon>
        <taxon>Schizoporaceae</taxon>
        <taxon>Schizopora</taxon>
    </lineage>
</organism>
<protein>
    <submittedName>
        <fullName evidence="5">S-adenosyl-L-methionine-dependent methyltransferase</fullName>
    </submittedName>
</protein>
<evidence type="ECO:0000256" key="2">
    <source>
        <dbReference type="ARBA" id="ARBA00022679"/>
    </source>
</evidence>
<dbReference type="Pfam" id="PF01596">
    <property type="entry name" value="Methyltransf_3"/>
    <property type="match status" value="1"/>
</dbReference>